<proteinExistence type="predicted"/>
<dbReference type="InterPro" id="IPR000700">
    <property type="entry name" value="PAS-assoc_C"/>
</dbReference>
<feature type="domain" description="PAS" evidence="13">
    <location>
        <begin position="12"/>
        <end position="81"/>
    </location>
</feature>
<dbReference type="GO" id="GO:0000155">
    <property type="term" value="F:phosphorelay sensor kinase activity"/>
    <property type="evidence" value="ECO:0007669"/>
    <property type="project" value="InterPro"/>
</dbReference>
<evidence type="ECO:0000256" key="7">
    <source>
        <dbReference type="ARBA" id="ARBA00022840"/>
    </source>
</evidence>
<dbReference type="Pfam" id="PF02518">
    <property type="entry name" value="HATPase_c"/>
    <property type="match status" value="1"/>
</dbReference>
<keyword evidence="6" id="KW-0418">Kinase</keyword>
<dbReference type="SMART" id="SM00086">
    <property type="entry name" value="PAC"/>
    <property type="match status" value="3"/>
</dbReference>
<evidence type="ECO:0000313" key="15">
    <source>
        <dbReference type="EMBL" id="RGP35714.1"/>
    </source>
</evidence>
<evidence type="ECO:0000256" key="2">
    <source>
        <dbReference type="ARBA" id="ARBA00012438"/>
    </source>
</evidence>
<dbReference type="SUPFAM" id="SSF55781">
    <property type="entry name" value="GAF domain-like"/>
    <property type="match status" value="1"/>
</dbReference>
<dbReference type="InterPro" id="IPR003661">
    <property type="entry name" value="HisK_dim/P_dom"/>
</dbReference>
<dbReference type="PROSITE" id="PS50109">
    <property type="entry name" value="HIS_KIN"/>
    <property type="match status" value="1"/>
</dbReference>
<evidence type="ECO:0000256" key="8">
    <source>
        <dbReference type="ARBA" id="ARBA00023012"/>
    </source>
</evidence>
<feature type="domain" description="PAC" evidence="14">
    <location>
        <begin position="493"/>
        <end position="545"/>
    </location>
</feature>
<dbReference type="EC" id="2.7.13.3" evidence="2"/>
<feature type="coiled-coil region" evidence="10">
    <location>
        <begin position="547"/>
        <end position="574"/>
    </location>
</feature>
<feature type="domain" description="Response regulatory" evidence="12">
    <location>
        <begin position="967"/>
        <end position="1081"/>
    </location>
</feature>
<reference evidence="15 16" key="1">
    <citation type="submission" date="2018-08" db="EMBL/GenBank/DDBJ databases">
        <title>Flavobacterium tibetense sp. nov., isolated from a wetland YonghuCo on Tibetan Plateau.</title>
        <authorList>
            <person name="Phurbu D."/>
            <person name="Lu H."/>
            <person name="Xing P."/>
        </authorList>
    </citation>
    <scope>NUCLEOTIDE SEQUENCE [LARGE SCALE GENOMIC DNA]</scope>
    <source>
        <strain evidence="15 16">DJC</strain>
    </source>
</reference>
<evidence type="ECO:0000256" key="6">
    <source>
        <dbReference type="ARBA" id="ARBA00022777"/>
    </source>
</evidence>
<dbReference type="PROSITE" id="PS50113">
    <property type="entry name" value="PAC"/>
    <property type="match status" value="2"/>
</dbReference>
<dbReference type="PANTHER" id="PTHR43065">
    <property type="entry name" value="SENSOR HISTIDINE KINASE"/>
    <property type="match status" value="1"/>
</dbReference>
<keyword evidence="16" id="KW-1185">Reference proteome</keyword>
<dbReference type="AlphaFoldDB" id="A0A411YXT8"/>
<dbReference type="RefSeq" id="WP_118155541.1">
    <property type="nucleotide sequence ID" value="NZ_QWEY01000012.1"/>
</dbReference>
<dbReference type="SMART" id="SM00065">
    <property type="entry name" value="GAF"/>
    <property type="match status" value="1"/>
</dbReference>
<dbReference type="GO" id="GO:0005524">
    <property type="term" value="F:ATP binding"/>
    <property type="evidence" value="ECO:0007669"/>
    <property type="project" value="UniProtKB-KW"/>
</dbReference>
<dbReference type="CDD" id="cd00082">
    <property type="entry name" value="HisKA"/>
    <property type="match status" value="1"/>
</dbReference>
<dbReference type="SUPFAM" id="SSF55874">
    <property type="entry name" value="ATPase domain of HSP90 chaperone/DNA topoisomerase II/histidine kinase"/>
    <property type="match status" value="1"/>
</dbReference>
<dbReference type="GO" id="GO:0006355">
    <property type="term" value="P:regulation of DNA-templated transcription"/>
    <property type="evidence" value="ECO:0007669"/>
    <property type="project" value="InterPro"/>
</dbReference>
<dbReference type="SMART" id="SM00387">
    <property type="entry name" value="HATPase_c"/>
    <property type="match status" value="1"/>
</dbReference>
<dbReference type="CDD" id="cd00130">
    <property type="entry name" value="PAS"/>
    <property type="match status" value="2"/>
</dbReference>
<dbReference type="InterPro" id="IPR029016">
    <property type="entry name" value="GAF-like_dom_sf"/>
</dbReference>
<evidence type="ECO:0000259" key="14">
    <source>
        <dbReference type="PROSITE" id="PS50113"/>
    </source>
</evidence>
<dbReference type="SUPFAM" id="SSF47384">
    <property type="entry name" value="Homodimeric domain of signal transducing histidine kinase"/>
    <property type="match status" value="1"/>
</dbReference>
<feature type="modified residue" description="4-aspartylphosphate" evidence="9">
    <location>
        <position position="1016"/>
    </location>
</feature>
<dbReference type="SUPFAM" id="SSF55785">
    <property type="entry name" value="PYP-like sensor domain (PAS domain)"/>
    <property type="match status" value="3"/>
</dbReference>
<keyword evidence="4" id="KW-0808">Transferase</keyword>
<dbReference type="InterPro" id="IPR036890">
    <property type="entry name" value="HATPase_C_sf"/>
</dbReference>
<accession>A0A411YXT8</accession>
<keyword evidence="7" id="KW-0067">ATP-binding</keyword>
<keyword evidence="3 9" id="KW-0597">Phosphoprotein</keyword>
<feature type="modified residue" description="4-aspartylphosphate" evidence="9">
    <location>
        <position position="876"/>
    </location>
</feature>
<dbReference type="InterPro" id="IPR013767">
    <property type="entry name" value="PAS_fold"/>
</dbReference>
<evidence type="ECO:0000313" key="16">
    <source>
        <dbReference type="Proteomes" id="UP000284547"/>
    </source>
</evidence>
<evidence type="ECO:0000259" key="12">
    <source>
        <dbReference type="PROSITE" id="PS50110"/>
    </source>
</evidence>
<dbReference type="Gene3D" id="3.30.450.40">
    <property type="match status" value="1"/>
</dbReference>
<comment type="catalytic activity">
    <reaction evidence="1">
        <text>ATP + protein L-histidine = ADP + protein N-phospho-L-histidine.</text>
        <dbReference type="EC" id="2.7.13.3"/>
    </reaction>
</comment>
<protein>
    <recommendedName>
        <fullName evidence="2">histidine kinase</fullName>
        <ecNumber evidence="2">2.7.13.3</ecNumber>
    </recommendedName>
</protein>
<dbReference type="Gene3D" id="3.30.565.10">
    <property type="entry name" value="Histidine kinase-like ATPase, C-terminal domain"/>
    <property type="match status" value="1"/>
</dbReference>
<evidence type="ECO:0000259" key="13">
    <source>
        <dbReference type="PROSITE" id="PS50112"/>
    </source>
</evidence>
<evidence type="ECO:0000256" key="9">
    <source>
        <dbReference type="PROSITE-ProRule" id="PRU00169"/>
    </source>
</evidence>
<dbReference type="InterPro" id="IPR003018">
    <property type="entry name" value="GAF"/>
</dbReference>
<evidence type="ECO:0000256" key="10">
    <source>
        <dbReference type="SAM" id="Coils"/>
    </source>
</evidence>
<dbReference type="Proteomes" id="UP000284547">
    <property type="component" value="Unassembled WGS sequence"/>
</dbReference>
<feature type="domain" description="PAC" evidence="14">
    <location>
        <begin position="85"/>
        <end position="137"/>
    </location>
</feature>
<dbReference type="Gene3D" id="1.10.287.130">
    <property type="match status" value="1"/>
</dbReference>
<dbReference type="PANTHER" id="PTHR43065:SF49">
    <property type="entry name" value="HISTIDINE KINASE"/>
    <property type="match status" value="1"/>
</dbReference>
<dbReference type="InterPro" id="IPR035965">
    <property type="entry name" value="PAS-like_dom_sf"/>
</dbReference>
<comment type="caution">
    <text evidence="15">The sequence shown here is derived from an EMBL/GenBank/DDBJ whole genome shotgun (WGS) entry which is preliminary data.</text>
</comment>
<keyword evidence="10" id="KW-0175">Coiled coil</keyword>
<dbReference type="OrthoDB" id="9796100at2"/>
<evidence type="ECO:0000256" key="3">
    <source>
        <dbReference type="ARBA" id="ARBA00022553"/>
    </source>
</evidence>
<dbReference type="PRINTS" id="PR00344">
    <property type="entry name" value="BCTRLSENSOR"/>
</dbReference>
<name>A0A411YXT8_9RHOB</name>
<evidence type="ECO:0000256" key="1">
    <source>
        <dbReference type="ARBA" id="ARBA00000085"/>
    </source>
</evidence>
<evidence type="ECO:0000256" key="5">
    <source>
        <dbReference type="ARBA" id="ARBA00022741"/>
    </source>
</evidence>
<dbReference type="Pfam" id="PF13426">
    <property type="entry name" value="PAS_9"/>
    <property type="match status" value="1"/>
</dbReference>
<dbReference type="SMART" id="SM00091">
    <property type="entry name" value="PAS"/>
    <property type="match status" value="3"/>
</dbReference>
<keyword evidence="5" id="KW-0547">Nucleotide-binding</keyword>
<dbReference type="InterPro" id="IPR001789">
    <property type="entry name" value="Sig_transdc_resp-reg_receiver"/>
</dbReference>
<evidence type="ECO:0000259" key="11">
    <source>
        <dbReference type="PROSITE" id="PS50109"/>
    </source>
</evidence>
<dbReference type="SUPFAM" id="SSF52172">
    <property type="entry name" value="CheY-like"/>
    <property type="match status" value="2"/>
</dbReference>
<dbReference type="Gene3D" id="3.40.50.2300">
    <property type="match status" value="2"/>
</dbReference>
<feature type="domain" description="PAS" evidence="13">
    <location>
        <begin position="415"/>
        <end position="467"/>
    </location>
</feature>
<dbReference type="InterPro" id="IPR005467">
    <property type="entry name" value="His_kinase_dom"/>
</dbReference>
<keyword evidence="8" id="KW-0902">Two-component regulatory system</keyword>
<dbReference type="InterPro" id="IPR004358">
    <property type="entry name" value="Sig_transdc_His_kin-like_C"/>
</dbReference>
<gene>
    <name evidence="15" type="ORF">D1012_18115</name>
</gene>
<feature type="domain" description="Histidine kinase" evidence="11">
    <location>
        <begin position="583"/>
        <end position="806"/>
    </location>
</feature>
<dbReference type="InterPro" id="IPR000014">
    <property type="entry name" value="PAS"/>
</dbReference>
<dbReference type="InterPro" id="IPR003594">
    <property type="entry name" value="HATPase_dom"/>
</dbReference>
<feature type="domain" description="Response regulatory" evidence="12">
    <location>
        <begin position="826"/>
        <end position="942"/>
    </location>
</feature>
<dbReference type="PROSITE" id="PS50110">
    <property type="entry name" value="RESPONSE_REGULATORY"/>
    <property type="match status" value="2"/>
</dbReference>
<dbReference type="InterPro" id="IPR001610">
    <property type="entry name" value="PAC"/>
</dbReference>
<dbReference type="SMART" id="SM00388">
    <property type="entry name" value="HisKA"/>
    <property type="match status" value="1"/>
</dbReference>
<dbReference type="NCBIfam" id="TIGR00229">
    <property type="entry name" value="sensory_box"/>
    <property type="match status" value="3"/>
</dbReference>
<dbReference type="Pfam" id="PF00072">
    <property type="entry name" value="Response_reg"/>
    <property type="match status" value="2"/>
</dbReference>
<dbReference type="InterPro" id="IPR011006">
    <property type="entry name" value="CheY-like_superfamily"/>
</dbReference>
<dbReference type="Gene3D" id="3.30.450.20">
    <property type="entry name" value="PAS domain"/>
    <property type="match status" value="3"/>
</dbReference>
<dbReference type="PROSITE" id="PS50112">
    <property type="entry name" value="PAS"/>
    <property type="match status" value="3"/>
</dbReference>
<dbReference type="Pfam" id="PF00989">
    <property type="entry name" value="PAS"/>
    <property type="match status" value="2"/>
</dbReference>
<dbReference type="SMART" id="SM00448">
    <property type="entry name" value="REC"/>
    <property type="match status" value="2"/>
</dbReference>
<evidence type="ECO:0000256" key="4">
    <source>
        <dbReference type="ARBA" id="ARBA00022679"/>
    </source>
</evidence>
<dbReference type="EMBL" id="QWEY01000012">
    <property type="protein sequence ID" value="RGP35714.1"/>
    <property type="molecule type" value="Genomic_DNA"/>
</dbReference>
<dbReference type="InterPro" id="IPR036097">
    <property type="entry name" value="HisK_dim/P_sf"/>
</dbReference>
<dbReference type="Pfam" id="PF01590">
    <property type="entry name" value="GAF"/>
    <property type="match status" value="1"/>
</dbReference>
<feature type="domain" description="PAS" evidence="13">
    <location>
        <begin position="289"/>
        <end position="333"/>
    </location>
</feature>
<sequence length="1084" mass="118797">MNDMPRPADASEGDRFAAIVEHCEDAIISISLDGSVTSWNYGATKLFGYQAHELIGNSITRIIPEGRHSEEDAILTQISKGEIVSHFETLRVRKDGVALDISLTVSPIKDQGGRVIGASKVARDITPRKRAEGARQKLIDCSRLVGRPFLDAVVEALAEALQVRWVLLCDLHPCNPNRARVLSAWSDGGRQENFEYDLKGTPCANVLVDEACIYPANVANLFPDDALLTEMGVESYMGVPLRGSKGGSIGLLAVLNDKPIDPSLQPLETLELFAGRAAAELQRLAAASANERLGRIVEDAASETFVFDAHTLKFILVNRGARENLGYSMEELVELTPVDIKPSLTTEAFMDIIEPLRSGKKTVLHFETMHRRKNGTDYNVAVRLQLLNDDAGAVYFAAIEDTTERDAAARALRQVSQRLDTVLSNTTMSVFLMDDRQQCVYMNAAAERLTGYRFEETLGRPLHDVIHHTYPDGRPFPLHECTIDRAFPEENQVQGEDMFIHKDGSFYPVAFTASPIRDEKGKAVGTVIEVRNIAAELQAREAMANFNASLQSRVAEVMAERETVEAQLRQSQKLEAIGKLTGGVAHDFNNLLQVIGGNLQLLQKDVAGNNRAEQRVQNAISGVSRGGKLASQLLAFGRRQPLAPKAVNLGRLVRGMDDMLRRALGESVEVETIISGGLWNTFVDETRVENAILNLAINARDAMNGHGKLTIEAGNAQLDDRYTRQHPEVEAGQYVMIAVTDTGCGIPAEMLEQVFEPFFTTKPPGQGTGLGLSMVYGLVKQSNGHIKVYSETGEGTTIRIYLPRTKQAEADRPVVDLGPVRGGSETVLVVEDDDDVRATVVEILSELGYRVLRARDAASGLAIIESGVAVDLLFTDVVMPGSMQSREMARLAQERLPELAVLFTSGYTENSIVHGGRLDENVELISKPYTQEELAHRLRYCLDGRGPAKRQPTAKESETHSQPTCYKVLLVEDEVLIRMSTVDMVEDLGHTTFEAGTAREALQILEGNQIDVLISDIGLPDVSGASLIAEVQARWPAIRIIVASGLSVTEAVERYGLGNSVTWLEKPYSQADIERILGVQTEET</sequence>
<organism evidence="15 16">
    <name type="scientific">Pseudotabrizicola alkalilacus</name>
    <dbReference type="NCBI Taxonomy" id="2305252"/>
    <lineage>
        <taxon>Bacteria</taxon>
        <taxon>Pseudomonadati</taxon>
        <taxon>Pseudomonadota</taxon>
        <taxon>Alphaproteobacteria</taxon>
        <taxon>Rhodobacterales</taxon>
        <taxon>Paracoccaceae</taxon>
        <taxon>Pseudotabrizicola</taxon>
    </lineage>
</organism>